<keyword evidence="3" id="KW-1185">Reference proteome</keyword>
<feature type="domain" description="DUF659" evidence="1">
    <location>
        <begin position="1"/>
        <end position="110"/>
    </location>
</feature>
<name>A0A2I0JCX6_PUNGR</name>
<evidence type="ECO:0000313" key="2">
    <source>
        <dbReference type="EMBL" id="PKI54087.1"/>
    </source>
</evidence>
<reference evidence="2 3" key="1">
    <citation type="submission" date="2017-11" db="EMBL/GenBank/DDBJ databases">
        <title>De-novo sequencing of pomegranate (Punica granatum L.) genome.</title>
        <authorList>
            <person name="Akparov Z."/>
            <person name="Amiraslanov A."/>
            <person name="Hajiyeva S."/>
            <person name="Abbasov M."/>
            <person name="Kaur K."/>
            <person name="Hamwieh A."/>
            <person name="Solovyev V."/>
            <person name="Salamov A."/>
            <person name="Braich B."/>
            <person name="Kosarev P."/>
            <person name="Mahmoud A."/>
            <person name="Hajiyev E."/>
            <person name="Babayeva S."/>
            <person name="Izzatullayeva V."/>
            <person name="Mammadov A."/>
            <person name="Mammadov A."/>
            <person name="Sharifova S."/>
            <person name="Ojaghi J."/>
            <person name="Eynullazada K."/>
            <person name="Bayramov B."/>
            <person name="Abdulazimova A."/>
            <person name="Shahmuradov I."/>
        </authorList>
    </citation>
    <scope>NUCLEOTIDE SEQUENCE [LARGE SCALE GENOMIC DNA]</scope>
    <source>
        <strain evidence="3">cv. AG2017</strain>
        <tissue evidence="2">Leaf</tissue>
    </source>
</reference>
<dbReference type="Proteomes" id="UP000233551">
    <property type="component" value="Unassembled WGS sequence"/>
</dbReference>
<dbReference type="InterPro" id="IPR007021">
    <property type="entry name" value="DUF659"/>
</dbReference>
<gene>
    <name evidence="2" type="ORF">CRG98_025530</name>
</gene>
<evidence type="ECO:0000313" key="3">
    <source>
        <dbReference type="Proteomes" id="UP000233551"/>
    </source>
</evidence>
<dbReference type="STRING" id="22663.A0A2I0JCX6"/>
<dbReference type="InterPro" id="IPR012337">
    <property type="entry name" value="RNaseH-like_sf"/>
</dbReference>
<accession>A0A2I0JCX6</accession>
<dbReference type="SUPFAM" id="SSF53098">
    <property type="entry name" value="Ribonuclease H-like"/>
    <property type="match status" value="1"/>
</dbReference>
<dbReference type="EMBL" id="PGOL01001812">
    <property type="protein sequence ID" value="PKI54087.1"/>
    <property type="molecule type" value="Genomic_DNA"/>
</dbReference>
<dbReference type="PANTHER" id="PTHR32166:SF122">
    <property type="entry name" value="OS09G0499600 PROTEIN"/>
    <property type="match status" value="1"/>
</dbReference>
<dbReference type="PANTHER" id="PTHR32166">
    <property type="entry name" value="OSJNBA0013A04.12 PROTEIN"/>
    <property type="match status" value="1"/>
</dbReference>
<protein>
    <recommendedName>
        <fullName evidence="1">DUF659 domain-containing protein</fullName>
    </recommendedName>
</protein>
<dbReference type="Pfam" id="PF04937">
    <property type="entry name" value="DUF659"/>
    <property type="match status" value="1"/>
</dbReference>
<dbReference type="AlphaFoldDB" id="A0A2I0JCX6"/>
<sequence>MSDGWTDKKKRSICNFLVNSPKGTIFLTSNDTSDISKTAVKVFEMIDDIVEQVGEENVVQIVTDNAVNYNAACEMLMEKRNKLFWTSCVAHCIDLMLKDLEKKIKVHELMIMKGRKITTFIYSRTLLITMLKYFTKGKDLIKPAMTRFATAYLTLGCLFDNRNALRTMFASKQWKVSRFAKLEGGKYAERVIMDNKVWSNVNTYLKATYPLIKVLRMVDSDEKPAMGFIYSEMEKAKQKIKTNFKDDRKR</sequence>
<comment type="caution">
    <text evidence="2">The sequence shown here is derived from an EMBL/GenBank/DDBJ whole genome shotgun (WGS) entry which is preliminary data.</text>
</comment>
<evidence type="ECO:0000259" key="1">
    <source>
        <dbReference type="Pfam" id="PF04937"/>
    </source>
</evidence>
<proteinExistence type="predicted"/>
<organism evidence="2 3">
    <name type="scientific">Punica granatum</name>
    <name type="common">Pomegranate</name>
    <dbReference type="NCBI Taxonomy" id="22663"/>
    <lineage>
        <taxon>Eukaryota</taxon>
        <taxon>Viridiplantae</taxon>
        <taxon>Streptophyta</taxon>
        <taxon>Embryophyta</taxon>
        <taxon>Tracheophyta</taxon>
        <taxon>Spermatophyta</taxon>
        <taxon>Magnoliopsida</taxon>
        <taxon>eudicotyledons</taxon>
        <taxon>Gunneridae</taxon>
        <taxon>Pentapetalae</taxon>
        <taxon>rosids</taxon>
        <taxon>malvids</taxon>
        <taxon>Myrtales</taxon>
        <taxon>Lythraceae</taxon>
        <taxon>Punica</taxon>
    </lineage>
</organism>